<comment type="caution">
    <text evidence="1">The sequence shown here is derived from an EMBL/GenBank/DDBJ whole genome shotgun (WGS) entry which is preliminary data.</text>
</comment>
<protein>
    <submittedName>
        <fullName evidence="1">OsmC family peroxiredoxin</fullName>
    </submittedName>
</protein>
<dbReference type="RefSeq" id="WP_338205236.1">
    <property type="nucleotide sequence ID" value="NZ_JAEKNR010000234.1"/>
</dbReference>
<dbReference type="Proteomes" id="UP000612893">
    <property type="component" value="Unassembled WGS sequence"/>
</dbReference>
<proteinExistence type="predicted"/>
<dbReference type="InterPro" id="IPR052707">
    <property type="entry name" value="OsmC_Ohr_Peroxiredoxin"/>
</dbReference>
<gene>
    <name evidence="1" type="ORF">JF922_24085</name>
</gene>
<keyword evidence="2" id="KW-1185">Reference proteome</keyword>
<accession>A0A934KFE0</accession>
<dbReference type="Pfam" id="PF02566">
    <property type="entry name" value="OsmC"/>
    <property type="match status" value="1"/>
</dbReference>
<evidence type="ECO:0000313" key="2">
    <source>
        <dbReference type="Proteomes" id="UP000612893"/>
    </source>
</evidence>
<sequence>MAVESRADVTWEGDLLSGAGHVTPASGAFPQLPLTWSARSESRENGTSPEELLAAAHAACFSMALSFGLAQSGHAPERLDTTARVGFQAGEGVTGVHLSVRARVPGLDAAGFREAAEAAKATCPLSKALAGVEITLAEAELL</sequence>
<dbReference type="PANTHER" id="PTHR42830:SF1">
    <property type="entry name" value="OSMOTICALLY INDUCIBLE FAMILY PROTEIN"/>
    <property type="match status" value="1"/>
</dbReference>
<dbReference type="SUPFAM" id="SSF82784">
    <property type="entry name" value="OsmC-like"/>
    <property type="match status" value="1"/>
</dbReference>
<dbReference type="Gene3D" id="3.30.300.20">
    <property type="match status" value="1"/>
</dbReference>
<dbReference type="InterPro" id="IPR019904">
    <property type="entry name" value="Peroxiredoxin_OsmC"/>
</dbReference>
<name>A0A934KFE0_9BACT</name>
<dbReference type="InterPro" id="IPR036102">
    <property type="entry name" value="OsmC/Ohrsf"/>
</dbReference>
<dbReference type="InterPro" id="IPR003718">
    <property type="entry name" value="OsmC/Ohr_fam"/>
</dbReference>
<reference evidence="1" key="1">
    <citation type="submission" date="2020-10" db="EMBL/GenBank/DDBJ databases">
        <title>Ca. Dormibacterota MAGs.</title>
        <authorList>
            <person name="Montgomery K."/>
        </authorList>
    </citation>
    <scope>NUCLEOTIDE SEQUENCE [LARGE SCALE GENOMIC DNA]</scope>
    <source>
        <strain evidence="1">SC8812_S17_10</strain>
    </source>
</reference>
<dbReference type="AlphaFoldDB" id="A0A934KFE0"/>
<dbReference type="EMBL" id="JAEKNR010000234">
    <property type="protein sequence ID" value="MBJ7601140.1"/>
    <property type="molecule type" value="Genomic_DNA"/>
</dbReference>
<dbReference type="InterPro" id="IPR015946">
    <property type="entry name" value="KH_dom-like_a/b"/>
</dbReference>
<organism evidence="1 2">
    <name type="scientific">Candidatus Nephthysia bennettiae</name>
    <dbReference type="NCBI Taxonomy" id="3127016"/>
    <lineage>
        <taxon>Bacteria</taxon>
        <taxon>Bacillati</taxon>
        <taxon>Candidatus Dormiibacterota</taxon>
        <taxon>Candidatus Dormibacteria</taxon>
        <taxon>Candidatus Dormibacterales</taxon>
        <taxon>Candidatus Dormibacteraceae</taxon>
        <taxon>Candidatus Nephthysia</taxon>
    </lineage>
</organism>
<dbReference type="NCBIfam" id="TIGR03562">
    <property type="entry name" value="osmo_induc_OsmC"/>
    <property type="match status" value="1"/>
</dbReference>
<dbReference type="PANTHER" id="PTHR42830">
    <property type="entry name" value="OSMOTICALLY INDUCIBLE FAMILY PROTEIN"/>
    <property type="match status" value="1"/>
</dbReference>
<evidence type="ECO:0000313" key="1">
    <source>
        <dbReference type="EMBL" id="MBJ7601140.1"/>
    </source>
</evidence>